<dbReference type="SMART" id="SM00132">
    <property type="entry name" value="LIM"/>
    <property type="match status" value="2"/>
</dbReference>
<dbReference type="GO" id="GO:0000981">
    <property type="term" value="F:DNA-binding transcription factor activity, RNA polymerase II-specific"/>
    <property type="evidence" value="ECO:0007669"/>
    <property type="project" value="InterPro"/>
</dbReference>
<evidence type="ECO:0000256" key="4">
    <source>
        <dbReference type="ARBA" id="ARBA00022737"/>
    </source>
</evidence>
<keyword evidence="9 10" id="KW-0539">Nucleus</keyword>
<evidence type="ECO:0000256" key="12">
    <source>
        <dbReference type="RuleBase" id="RU000682"/>
    </source>
</evidence>
<comment type="caution">
    <text evidence="16">The sequence shown here is derived from an EMBL/GenBank/DDBJ whole genome shotgun (WGS) entry which is preliminary data.</text>
</comment>
<dbReference type="OrthoDB" id="125004at2759"/>
<feature type="region of interest" description="Disordered" evidence="13">
    <location>
        <begin position="311"/>
        <end position="335"/>
    </location>
</feature>
<evidence type="ECO:0000256" key="1">
    <source>
        <dbReference type="ARBA" id="ARBA00004123"/>
    </source>
</evidence>
<dbReference type="SUPFAM" id="SSF46689">
    <property type="entry name" value="Homeodomain-like"/>
    <property type="match status" value="1"/>
</dbReference>
<dbReference type="InterPro" id="IPR047169">
    <property type="entry name" value="ISL1/2-like"/>
</dbReference>
<evidence type="ECO:0000256" key="8">
    <source>
        <dbReference type="ARBA" id="ARBA00023155"/>
    </source>
</evidence>
<dbReference type="PROSITE" id="PS50023">
    <property type="entry name" value="LIM_DOMAIN_2"/>
    <property type="match status" value="2"/>
</dbReference>
<dbReference type="GO" id="GO:0045944">
    <property type="term" value="P:positive regulation of transcription by RNA polymerase II"/>
    <property type="evidence" value="ECO:0007669"/>
    <property type="project" value="InterPro"/>
</dbReference>
<evidence type="ECO:0000259" key="14">
    <source>
        <dbReference type="PROSITE" id="PS50023"/>
    </source>
</evidence>
<evidence type="ECO:0000256" key="10">
    <source>
        <dbReference type="PROSITE-ProRule" id="PRU00108"/>
    </source>
</evidence>
<protein>
    <submittedName>
        <fullName evidence="16">DgyrCDS12269</fullName>
    </submittedName>
</protein>
<dbReference type="FunFam" id="2.10.110.10:FF:000034">
    <property type="entry name" value="Insulin gene enhancer protein ISL"/>
    <property type="match status" value="1"/>
</dbReference>
<dbReference type="EMBL" id="CAJFCJ010000020">
    <property type="protein sequence ID" value="CAD5123964.1"/>
    <property type="molecule type" value="Genomic_DNA"/>
</dbReference>
<dbReference type="Gene3D" id="1.10.10.60">
    <property type="entry name" value="Homeodomain-like"/>
    <property type="match status" value="1"/>
</dbReference>
<accession>A0A7I8W6T2</accession>
<dbReference type="InterPro" id="IPR001356">
    <property type="entry name" value="HD"/>
</dbReference>
<evidence type="ECO:0000256" key="13">
    <source>
        <dbReference type="SAM" id="MobiDB-lite"/>
    </source>
</evidence>
<dbReference type="PANTHER" id="PTHR24204">
    <property type="entry name" value="INSULIN GENE ENHANCER PROTEIN"/>
    <property type="match status" value="1"/>
</dbReference>
<keyword evidence="17" id="KW-1185">Reference proteome</keyword>
<dbReference type="PROSITE" id="PS00027">
    <property type="entry name" value="HOMEOBOX_1"/>
    <property type="match status" value="1"/>
</dbReference>
<evidence type="ECO:0000256" key="7">
    <source>
        <dbReference type="ARBA" id="ARBA00023125"/>
    </source>
</evidence>
<dbReference type="InterPro" id="IPR009057">
    <property type="entry name" value="Homeodomain-like_sf"/>
</dbReference>
<dbReference type="PROSITE" id="PS50071">
    <property type="entry name" value="HOMEOBOX_2"/>
    <property type="match status" value="1"/>
</dbReference>
<dbReference type="SUPFAM" id="SSF57716">
    <property type="entry name" value="Glucocorticoid receptor-like (DNA-binding domain)"/>
    <property type="match status" value="1"/>
</dbReference>
<evidence type="ECO:0000256" key="11">
    <source>
        <dbReference type="PROSITE-ProRule" id="PRU00125"/>
    </source>
</evidence>
<proteinExistence type="predicted"/>
<organism evidence="16 17">
    <name type="scientific">Dimorphilus gyrociliatus</name>
    <dbReference type="NCBI Taxonomy" id="2664684"/>
    <lineage>
        <taxon>Eukaryota</taxon>
        <taxon>Metazoa</taxon>
        <taxon>Spiralia</taxon>
        <taxon>Lophotrochozoa</taxon>
        <taxon>Annelida</taxon>
        <taxon>Polychaeta</taxon>
        <taxon>Polychaeta incertae sedis</taxon>
        <taxon>Dinophilidae</taxon>
        <taxon>Dimorphilus</taxon>
    </lineage>
</organism>
<dbReference type="CDD" id="cd09366">
    <property type="entry name" value="LIM1_Isl"/>
    <property type="match status" value="1"/>
</dbReference>
<keyword evidence="8 10" id="KW-0371">Homeobox</keyword>
<dbReference type="InterPro" id="IPR001781">
    <property type="entry name" value="Znf_LIM"/>
</dbReference>
<dbReference type="GO" id="GO:0046872">
    <property type="term" value="F:metal ion binding"/>
    <property type="evidence" value="ECO:0007669"/>
    <property type="project" value="UniProtKB-KW"/>
</dbReference>
<comment type="subcellular location">
    <subcellularLocation>
        <location evidence="1 10 12">Nucleus</location>
    </subcellularLocation>
</comment>
<evidence type="ECO:0000259" key="15">
    <source>
        <dbReference type="PROSITE" id="PS50071"/>
    </source>
</evidence>
<evidence type="ECO:0000256" key="9">
    <source>
        <dbReference type="ARBA" id="ARBA00023242"/>
    </source>
</evidence>
<dbReference type="Proteomes" id="UP000549394">
    <property type="component" value="Unassembled WGS sequence"/>
</dbReference>
<dbReference type="PROSITE" id="PS00478">
    <property type="entry name" value="LIM_DOMAIN_1"/>
    <property type="match status" value="2"/>
</dbReference>
<feature type="domain" description="LIM zinc-binding" evidence="14">
    <location>
        <begin position="35"/>
        <end position="97"/>
    </location>
</feature>
<dbReference type="Pfam" id="PF00046">
    <property type="entry name" value="Homeodomain"/>
    <property type="match status" value="1"/>
</dbReference>
<dbReference type="GO" id="GO:0007409">
    <property type="term" value="P:axonogenesis"/>
    <property type="evidence" value="ECO:0007669"/>
    <property type="project" value="TreeGrafter"/>
</dbReference>
<sequence length="335" mass="37471">MQANVSYAAETLRRSNMAPTSDGPDLSGTSAMNCSICTGCGNRIKEQYLLRVHPNMVWHVTCLKCQECGESLDEDCTCFVRDGKPFCKEDYARLYGTKCSKCGILARRTDLVMRIKSNVYHTDCFRCAVCDRTLVAGDEYIIKNVEEGPLCKAHYQSSTNNVAGGQNKEKRDHKTTRIRTVLTEKQLHTLRACYAANPRPDALMKEQMVEMTGLAPKVIRVWFQNKRCKDKKRNILLKQMHDNEMDGDGRHGKIQPMGIPMTASSPVMHETTANAQTIQSLSQISSWRALNDFAAEENIFHQLTNTFDSTDDLSPSSSELIDSESDASSAVGVHL</sequence>
<dbReference type="GO" id="GO:0005634">
    <property type="term" value="C:nucleus"/>
    <property type="evidence" value="ECO:0007669"/>
    <property type="project" value="UniProtKB-SubCell"/>
</dbReference>
<dbReference type="GO" id="GO:0003677">
    <property type="term" value="F:DNA binding"/>
    <property type="evidence" value="ECO:0007669"/>
    <property type="project" value="UniProtKB-UniRule"/>
</dbReference>
<reference evidence="16 17" key="1">
    <citation type="submission" date="2020-08" db="EMBL/GenBank/DDBJ databases">
        <authorList>
            <person name="Hejnol A."/>
        </authorList>
    </citation>
    <scope>NUCLEOTIDE SEQUENCE [LARGE SCALE GENOMIC DNA]</scope>
</reference>
<keyword evidence="2" id="KW-0217">Developmental protein</keyword>
<dbReference type="SMART" id="SM00389">
    <property type="entry name" value="HOX"/>
    <property type="match status" value="1"/>
</dbReference>
<evidence type="ECO:0000256" key="6">
    <source>
        <dbReference type="ARBA" id="ARBA00023038"/>
    </source>
</evidence>
<evidence type="ECO:0000256" key="3">
    <source>
        <dbReference type="ARBA" id="ARBA00022723"/>
    </source>
</evidence>
<dbReference type="Pfam" id="PF00412">
    <property type="entry name" value="LIM"/>
    <property type="match status" value="2"/>
</dbReference>
<dbReference type="Gene3D" id="2.10.110.10">
    <property type="entry name" value="Cysteine Rich Protein"/>
    <property type="match status" value="2"/>
</dbReference>
<keyword evidence="5 11" id="KW-0862">Zinc</keyword>
<evidence type="ECO:0000313" key="16">
    <source>
        <dbReference type="EMBL" id="CAD5123964.1"/>
    </source>
</evidence>
<dbReference type="InterPro" id="IPR017970">
    <property type="entry name" value="Homeobox_CS"/>
</dbReference>
<dbReference type="PANTHER" id="PTHR24204:SF8">
    <property type="entry name" value="TAILUP, ISOFORM A"/>
    <property type="match status" value="1"/>
</dbReference>
<dbReference type="AlphaFoldDB" id="A0A7I8W6T2"/>
<dbReference type="InterPro" id="IPR047244">
    <property type="entry name" value="ISL1/2-like_LIM1"/>
</dbReference>
<dbReference type="FunFam" id="1.10.10.60:FF:000041">
    <property type="entry name" value="insulin gene enhancer protein ISL-1"/>
    <property type="match status" value="1"/>
</dbReference>
<evidence type="ECO:0000313" key="17">
    <source>
        <dbReference type="Proteomes" id="UP000549394"/>
    </source>
</evidence>
<feature type="domain" description="Homeobox" evidence="15">
    <location>
        <begin position="173"/>
        <end position="233"/>
    </location>
</feature>
<keyword evidence="7 10" id="KW-0238">DNA-binding</keyword>
<keyword evidence="6 11" id="KW-0440">LIM domain</keyword>
<dbReference type="FunFam" id="2.10.110.10:FF:000136">
    <property type="entry name" value="LIM domain family"/>
    <property type="match status" value="1"/>
</dbReference>
<evidence type="ECO:0000256" key="2">
    <source>
        <dbReference type="ARBA" id="ARBA00022473"/>
    </source>
</evidence>
<evidence type="ECO:0000256" key="5">
    <source>
        <dbReference type="ARBA" id="ARBA00022833"/>
    </source>
</evidence>
<dbReference type="CDD" id="cd00086">
    <property type="entry name" value="homeodomain"/>
    <property type="match status" value="1"/>
</dbReference>
<name>A0A7I8W6T2_9ANNE</name>
<keyword evidence="4" id="KW-0677">Repeat</keyword>
<feature type="compositionally biased region" description="Low complexity" evidence="13">
    <location>
        <begin position="312"/>
        <end position="335"/>
    </location>
</feature>
<keyword evidence="3 11" id="KW-0479">Metal-binding</keyword>
<dbReference type="GO" id="GO:0048665">
    <property type="term" value="P:neuron fate specification"/>
    <property type="evidence" value="ECO:0007669"/>
    <property type="project" value="InterPro"/>
</dbReference>
<feature type="DNA-binding region" description="Homeobox" evidence="10">
    <location>
        <begin position="175"/>
        <end position="234"/>
    </location>
</feature>
<gene>
    <name evidence="16" type="ORF">DGYR_LOCUS11586</name>
</gene>
<feature type="domain" description="LIM zinc-binding" evidence="14">
    <location>
        <begin position="98"/>
        <end position="161"/>
    </location>
</feature>